<dbReference type="InterPro" id="IPR041522">
    <property type="entry name" value="CdaR_GGDEF"/>
</dbReference>
<dbReference type="EMBL" id="BOOW01000033">
    <property type="protein sequence ID" value="GII95102.1"/>
    <property type="molecule type" value="Genomic_DNA"/>
</dbReference>
<gene>
    <name evidence="4" type="ORF">Ssi02_53330</name>
</gene>
<sequence>MLEEVVRQFGADLLEVLVAPQGLGVVVGGVAIRDPFDVEPAAAGALVLLVGVDPDGPEAADVVRGLGGAAAVVVRGTVARPEPLVEAAREAGVALLATRWPLPWTHLYVLLAGSLPETGVADGGRDLGGVPPGDLPALADAVAAALDRPVVMVDTQWRLLAYSAIPGQWSDDLHREMILGRAVPAGSAPPHTRRVVLGDGRARRFDFGEHSRIGVGIRTGAEPRGMLWVLEGRQPLPDERLPLVEEFARLAGVHLGRARAARTAARERFSELTARALDGEATCAELGLDPHAGLAVVAIGALVPMAGEALLDGIATYLEAYRRVPACVLRGETVHCLLSAPAAGVRETVVSLARRAGGRHRLAAGVGGRVTAPGDLPTSLRHAVLALGVVREHPADPPVATVDEVRVRAALAEVHELLNDHPDLLVHDIAALEEWAAVWVEEHGDVRAAAARLGVHPNTLRYRLRKLVESGADLTDPDMRYVAWIRRRFSL</sequence>
<dbReference type="InterPro" id="IPR042070">
    <property type="entry name" value="PucR_C-HTH_sf"/>
</dbReference>
<dbReference type="Pfam" id="PF13556">
    <property type="entry name" value="HTH_30"/>
    <property type="match status" value="1"/>
</dbReference>
<organism evidence="4 5">
    <name type="scientific">Sinosporangium siamense</name>
    <dbReference type="NCBI Taxonomy" id="1367973"/>
    <lineage>
        <taxon>Bacteria</taxon>
        <taxon>Bacillati</taxon>
        <taxon>Actinomycetota</taxon>
        <taxon>Actinomycetes</taxon>
        <taxon>Streptosporangiales</taxon>
        <taxon>Streptosporangiaceae</taxon>
        <taxon>Sinosporangium</taxon>
    </lineage>
</organism>
<comment type="caution">
    <text evidence="4">The sequence shown here is derived from an EMBL/GenBank/DDBJ whole genome shotgun (WGS) entry which is preliminary data.</text>
</comment>
<evidence type="ECO:0000313" key="4">
    <source>
        <dbReference type="EMBL" id="GII95102.1"/>
    </source>
</evidence>
<dbReference type="PANTHER" id="PTHR33744:SF1">
    <property type="entry name" value="DNA-BINDING TRANSCRIPTIONAL ACTIVATOR ADER"/>
    <property type="match status" value="1"/>
</dbReference>
<dbReference type="PANTHER" id="PTHR33744">
    <property type="entry name" value="CARBOHYDRATE DIACID REGULATOR"/>
    <property type="match status" value="1"/>
</dbReference>
<keyword evidence="5" id="KW-1185">Reference proteome</keyword>
<proteinExistence type="inferred from homology"/>
<dbReference type="Pfam" id="PF17853">
    <property type="entry name" value="GGDEF_2"/>
    <property type="match status" value="1"/>
</dbReference>
<dbReference type="SUPFAM" id="SSF46689">
    <property type="entry name" value="Homeodomain-like"/>
    <property type="match status" value="1"/>
</dbReference>
<dbReference type="AlphaFoldDB" id="A0A919VA73"/>
<protein>
    <submittedName>
        <fullName evidence="4">PucR family transcriptional regulator</fullName>
    </submittedName>
</protein>
<dbReference type="Proteomes" id="UP000606172">
    <property type="component" value="Unassembled WGS sequence"/>
</dbReference>
<evidence type="ECO:0000313" key="5">
    <source>
        <dbReference type="Proteomes" id="UP000606172"/>
    </source>
</evidence>
<evidence type="ECO:0000259" key="2">
    <source>
        <dbReference type="Pfam" id="PF13556"/>
    </source>
</evidence>
<dbReference type="Gene3D" id="1.10.10.2840">
    <property type="entry name" value="PucR C-terminal helix-turn-helix domain"/>
    <property type="match status" value="1"/>
</dbReference>
<accession>A0A919VA73</accession>
<comment type="similarity">
    <text evidence="1">Belongs to the CdaR family.</text>
</comment>
<dbReference type="InterPro" id="IPR025736">
    <property type="entry name" value="PucR_C-HTH_dom"/>
</dbReference>
<dbReference type="InterPro" id="IPR051448">
    <property type="entry name" value="CdaR-like_regulators"/>
</dbReference>
<feature type="domain" description="CdaR GGDEF-like" evidence="3">
    <location>
        <begin position="282"/>
        <end position="388"/>
    </location>
</feature>
<dbReference type="RefSeq" id="WP_204030188.1">
    <property type="nucleotide sequence ID" value="NZ_BOOW01000033.1"/>
</dbReference>
<feature type="domain" description="PucR C-terminal helix-turn-helix" evidence="2">
    <location>
        <begin position="437"/>
        <end position="483"/>
    </location>
</feature>
<evidence type="ECO:0000259" key="3">
    <source>
        <dbReference type="Pfam" id="PF17853"/>
    </source>
</evidence>
<dbReference type="InterPro" id="IPR009057">
    <property type="entry name" value="Homeodomain-like_sf"/>
</dbReference>
<evidence type="ECO:0000256" key="1">
    <source>
        <dbReference type="ARBA" id="ARBA00006754"/>
    </source>
</evidence>
<reference evidence="4" key="1">
    <citation type="submission" date="2021-01" db="EMBL/GenBank/DDBJ databases">
        <title>Whole genome shotgun sequence of Sinosporangium siamense NBRC 109515.</title>
        <authorList>
            <person name="Komaki H."/>
            <person name="Tamura T."/>
        </authorList>
    </citation>
    <scope>NUCLEOTIDE SEQUENCE</scope>
    <source>
        <strain evidence="4">NBRC 109515</strain>
    </source>
</reference>
<name>A0A919VA73_9ACTN</name>